<dbReference type="InterPro" id="IPR042538">
    <property type="entry name" value="Nucleoporin_Nup155_C_3"/>
</dbReference>
<reference evidence="7 8" key="1">
    <citation type="journal article" date="2019" name="Nat. Ecol. Evol.">
        <title>Megaphylogeny resolves global patterns of mushroom evolution.</title>
        <authorList>
            <person name="Varga T."/>
            <person name="Krizsan K."/>
            <person name="Foldi C."/>
            <person name="Dima B."/>
            <person name="Sanchez-Garcia M."/>
            <person name="Sanchez-Ramirez S."/>
            <person name="Szollosi G.J."/>
            <person name="Szarkandi J.G."/>
            <person name="Papp V."/>
            <person name="Albert L."/>
            <person name="Andreopoulos W."/>
            <person name="Angelini C."/>
            <person name="Antonin V."/>
            <person name="Barry K.W."/>
            <person name="Bougher N.L."/>
            <person name="Buchanan P."/>
            <person name="Buyck B."/>
            <person name="Bense V."/>
            <person name="Catcheside P."/>
            <person name="Chovatia M."/>
            <person name="Cooper J."/>
            <person name="Damon W."/>
            <person name="Desjardin D."/>
            <person name="Finy P."/>
            <person name="Geml J."/>
            <person name="Haridas S."/>
            <person name="Hughes K."/>
            <person name="Justo A."/>
            <person name="Karasinski D."/>
            <person name="Kautmanova I."/>
            <person name="Kiss B."/>
            <person name="Kocsube S."/>
            <person name="Kotiranta H."/>
            <person name="LaButti K.M."/>
            <person name="Lechner B.E."/>
            <person name="Liimatainen K."/>
            <person name="Lipzen A."/>
            <person name="Lukacs Z."/>
            <person name="Mihaltcheva S."/>
            <person name="Morgado L.N."/>
            <person name="Niskanen T."/>
            <person name="Noordeloos M.E."/>
            <person name="Ohm R.A."/>
            <person name="Ortiz-Santana B."/>
            <person name="Ovrebo C."/>
            <person name="Racz N."/>
            <person name="Riley R."/>
            <person name="Savchenko A."/>
            <person name="Shiryaev A."/>
            <person name="Soop K."/>
            <person name="Spirin V."/>
            <person name="Szebenyi C."/>
            <person name="Tomsovsky M."/>
            <person name="Tulloss R.E."/>
            <person name="Uehling J."/>
            <person name="Grigoriev I.V."/>
            <person name="Vagvolgyi C."/>
            <person name="Papp T."/>
            <person name="Martin F.M."/>
            <person name="Miettinen O."/>
            <person name="Hibbett D.S."/>
            <person name="Nagy L.G."/>
        </authorList>
    </citation>
    <scope>NUCLEOTIDE SEQUENCE [LARGE SCALE GENOMIC DNA]</scope>
    <source>
        <strain evidence="7 8">CBS 309.79</strain>
    </source>
</reference>
<evidence type="ECO:0000256" key="1">
    <source>
        <dbReference type="ARBA" id="ARBA00004123"/>
    </source>
</evidence>
<name>A0A5C3QXN8_9AGAR</name>
<gene>
    <name evidence="7" type="ORF">BDV98DRAFT_541225</name>
</gene>
<accession>A0A5C3QXN8</accession>
<keyword evidence="3" id="KW-0813">Transport</keyword>
<dbReference type="GO" id="GO:0006606">
    <property type="term" value="P:protein import into nucleus"/>
    <property type="evidence" value="ECO:0007669"/>
    <property type="project" value="TreeGrafter"/>
</dbReference>
<feature type="domain" description="Nucleoporin Nup133/Nup155-like N-terminal" evidence="6">
    <location>
        <begin position="81"/>
        <end position="399"/>
    </location>
</feature>
<evidence type="ECO:0000259" key="5">
    <source>
        <dbReference type="Pfam" id="PF03177"/>
    </source>
</evidence>
<dbReference type="GO" id="GO:0044611">
    <property type="term" value="C:nuclear pore inner ring"/>
    <property type="evidence" value="ECO:0007669"/>
    <property type="project" value="TreeGrafter"/>
</dbReference>
<proteinExistence type="inferred from homology"/>
<dbReference type="GO" id="GO:0036228">
    <property type="term" value="P:protein localization to nuclear inner membrane"/>
    <property type="evidence" value="ECO:0007669"/>
    <property type="project" value="TreeGrafter"/>
</dbReference>
<dbReference type="Pfam" id="PF03177">
    <property type="entry name" value="Nucleoporin_C"/>
    <property type="match status" value="1"/>
</dbReference>
<evidence type="ECO:0000256" key="2">
    <source>
        <dbReference type="ARBA" id="ARBA00007373"/>
    </source>
</evidence>
<comment type="subcellular location">
    <subcellularLocation>
        <location evidence="1">Nucleus</location>
    </subcellularLocation>
</comment>
<evidence type="ECO:0000313" key="8">
    <source>
        <dbReference type="Proteomes" id="UP000305067"/>
    </source>
</evidence>
<dbReference type="InterPro" id="IPR014908">
    <property type="entry name" value="Nucleoporin_Nup133/Nup155_N"/>
</dbReference>
<organism evidence="7 8">
    <name type="scientific">Pterulicium gracile</name>
    <dbReference type="NCBI Taxonomy" id="1884261"/>
    <lineage>
        <taxon>Eukaryota</taxon>
        <taxon>Fungi</taxon>
        <taxon>Dikarya</taxon>
        <taxon>Basidiomycota</taxon>
        <taxon>Agaricomycotina</taxon>
        <taxon>Agaricomycetes</taxon>
        <taxon>Agaricomycetidae</taxon>
        <taxon>Agaricales</taxon>
        <taxon>Pleurotineae</taxon>
        <taxon>Pterulaceae</taxon>
        <taxon>Pterulicium</taxon>
    </lineage>
</organism>
<dbReference type="InterPro" id="IPR042533">
    <property type="entry name" value="Nucleoporin_Nup155_C_1"/>
</dbReference>
<dbReference type="GO" id="GO:0006405">
    <property type="term" value="P:RNA export from nucleus"/>
    <property type="evidence" value="ECO:0007669"/>
    <property type="project" value="TreeGrafter"/>
</dbReference>
<dbReference type="EMBL" id="ML178815">
    <property type="protein sequence ID" value="TFL06773.1"/>
    <property type="molecule type" value="Genomic_DNA"/>
</dbReference>
<keyword evidence="8" id="KW-1185">Reference proteome</keyword>
<evidence type="ECO:0000313" key="7">
    <source>
        <dbReference type="EMBL" id="TFL06773.1"/>
    </source>
</evidence>
<protein>
    <submittedName>
        <fullName evidence="7">Nucleoporin</fullName>
    </submittedName>
</protein>
<dbReference type="Gene3D" id="1.25.40.450">
    <property type="entry name" value="Nucleoporin, helical domain, N-terminal subdomain"/>
    <property type="match status" value="1"/>
</dbReference>
<dbReference type="STRING" id="1884261.A0A5C3QXN8"/>
<dbReference type="GO" id="GO:0017056">
    <property type="term" value="F:structural constituent of nuclear pore"/>
    <property type="evidence" value="ECO:0007669"/>
    <property type="project" value="InterPro"/>
</dbReference>
<keyword evidence="4" id="KW-0539">Nucleus</keyword>
<dbReference type="InterPro" id="IPR007187">
    <property type="entry name" value="Nucleoporin_Nup133/Nup155_C"/>
</dbReference>
<dbReference type="Gene3D" id="1.25.40.440">
    <property type="entry name" value="Nucleoporin, helical domain, central subdomain"/>
    <property type="match status" value="1"/>
</dbReference>
<dbReference type="Pfam" id="PF08801">
    <property type="entry name" value="Nucleoporin_N"/>
    <property type="match status" value="1"/>
</dbReference>
<dbReference type="FunFam" id="1.25.40.440:FF:000001">
    <property type="entry name" value="Nuclear pore complex subunit"/>
    <property type="match status" value="1"/>
</dbReference>
<evidence type="ECO:0000256" key="3">
    <source>
        <dbReference type="ARBA" id="ARBA00022448"/>
    </source>
</evidence>
<dbReference type="Gene3D" id="1.20.58.1780">
    <property type="match status" value="1"/>
</dbReference>
<dbReference type="InterPro" id="IPR042537">
    <property type="entry name" value="Nucleoporin_Nup155_C_2"/>
</dbReference>
<evidence type="ECO:0000259" key="6">
    <source>
        <dbReference type="Pfam" id="PF08801"/>
    </source>
</evidence>
<dbReference type="PANTHER" id="PTHR10350:SF6">
    <property type="entry name" value="NUCLEAR PORE COMPLEX PROTEIN NUP155"/>
    <property type="match status" value="1"/>
</dbReference>
<dbReference type="GO" id="GO:0000972">
    <property type="term" value="P:transcription-dependent tethering of RNA polymerase II gene DNA at nuclear periphery"/>
    <property type="evidence" value="ECO:0007669"/>
    <property type="project" value="TreeGrafter"/>
</dbReference>
<evidence type="ECO:0000256" key="4">
    <source>
        <dbReference type="ARBA" id="ARBA00023242"/>
    </source>
</evidence>
<comment type="similarity">
    <text evidence="2">Belongs to the non-repetitive/WGA-negative nucleoporin family.</text>
</comment>
<dbReference type="PANTHER" id="PTHR10350">
    <property type="entry name" value="NUCLEAR PORE COMPLEX PROTEIN NUP155"/>
    <property type="match status" value="1"/>
</dbReference>
<sequence>MASSSAPNAMATGGVDNSAYRNGSQIDLALLQSASRVVRDQFLKDSQAVPDLGETLSAPSSSSYSVYQDDFRVPFQKRKLIGIPEGLFQYYNSASITSHMGIMAEIDRVWITIDHKLFLWDYIEGQDISSFIDQPDVITHVALVKPKPSVFVDDISHLLVICTPLSVLLLGLSYTEVPMYENQRRKQISLYATDMSIASDIEMGSVVGTQDGRIFMKGVSDGNLYELHYQQTESWFGKRVQLVNHSISGVSSLLPRFTSSSSDDHIVSLVSDTQRHIVYSLTSRNIINVYQPTSEKTLSHVQTLSNILKTAQDRVPGSNALTPNNFTIISIHPIEPAESRSGHQLVAVTSQGVRLYFAQLAAPSPYQMSTSSGASLRLVHVRLPPTSLTHPEESVSLYRSAGVYGSAPSQQGSSRPYTIKSLESSCYLHGLTIAAQQGDDDGADFLLCMAPDLSKIGNFGQIATAQRNPPQPTATSSYTVSAPPTRPPLTEHAALLAIPGRTWASAAMPRPRVSPPDPSNPVVTNELSHQFSEPPYQILILTNVGLTFLIKRRALDYLRAVIEEVQSDGNIQPILEFRDSFGRDQTCAMLLGLACGNTFLETMDNSPIGKISSVSPDIIALAKQAFYDFGERPIWTERVTYGSSEVQGTATYSGRREGLALYFARLLRPLWTVRLTKPDEYGTQQSSISDEVVVNIQKNLLALGNFLETNPHLFHSSPGDATSSRSSARNDQEAWTAEQSSVMHLRALLTRSVEAVSFFLLLVDYNLGSLISRCDPEIQKMISALTFEGLVTSQNGVLASRALVNVIIDQQIGQQISVDNISEVLQQRCGSFCSADDVMLYKGKENIKKAVETKNLVDRGGYLAESLRLFLKGARILEFEKVQEICGDYQNLGYAKGAVELPLACAKVLDPDDGGLEHWQEGLAANDPRSQFSQQRLHCYDLVLQSLAAFEERCTATVQSGGSVVDEAQSVRVAAYEIAFSSDDEMFHSTLYDWLISRGVADELLDIRPPFLEAHLCRDPVKVENYQLLWQFYVKDGQSLRAAEVLANLAESSEFPLNLDSRIEYLTLAVGNAKSHPIANGGRHETAIAFLTDLEDKLDVARVQLEIYHALLAGGHDKGSGADHVTLLPTKLFTMSELYIEYAEPFHLLTMQLLCLHVSEHGDENVVRRIWNEIFEECIETSIDPAASADLISSEVVPLGQRFFPSEAAFPLRHIASLLVQFALSNQGDIPSGWAPRTLVQCHIPYNEIWDVLHDMYESQVPPFNQQANVQAISSDMATLLSDWLQAAQRPQPSSSSRIDFPVGRVDSAIDQYLSELEPSRKETKAAYEGIKRQLRLNW</sequence>
<dbReference type="OrthoDB" id="338970at2759"/>
<dbReference type="InterPro" id="IPR004870">
    <property type="entry name" value="Nucleoporin_Nup155"/>
</dbReference>
<feature type="domain" description="Nucleoporin Nup133/Nup155-like C-terminal" evidence="5">
    <location>
        <begin position="653"/>
        <end position="1321"/>
    </location>
</feature>
<dbReference type="Proteomes" id="UP000305067">
    <property type="component" value="Unassembled WGS sequence"/>
</dbReference>
<dbReference type="Gene3D" id="1.20.120.1880">
    <property type="entry name" value="Nucleoporin, helical C-terminal domain"/>
    <property type="match status" value="1"/>
</dbReference>